<dbReference type="Pfam" id="PF13864">
    <property type="entry name" value="Enkurin"/>
    <property type="match status" value="1"/>
</dbReference>
<comment type="subcellular location">
    <subcellularLocation>
        <location evidence="1">Cell projection</location>
        <location evidence="1">Cilium</location>
    </subcellularLocation>
    <subcellularLocation>
        <location evidence="2">Cytoplasm</location>
        <location evidence="2">Cytoskeleton</location>
    </subcellularLocation>
</comment>
<reference evidence="8" key="1">
    <citation type="submission" date="2023-07" db="EMBL/GenBank/DDBJ databases">
        <authorList>
            <consortium name="AG Swart"/>
            <person name="Singh M."/>
            <person name="Singh A."/>
            <person name="Seah K."/>
            <person name="Emmerich C."/>
        </authorList>
    </citation>
    <scope>NUCLEOTIDE SEQUENCE</scope>
    <source>
        <strain evidence="8">DP1</strain>
    </source>
</reference>
<name>A0AAD1XST0_EUPCR</name>
<dbReference type="EMBL" id="CAMPGE010020375">
    <property type="protein sequence ID" value="CAI2378628.1"/>
    <property type="molecule type" value="Genomic_DNA"/>
</dbReference>
<evidence type="ECO:0000313" key="9">
    <source>
        <dbReference type="Proteomes" id="UP001295684"/>
    </source>
</evidence>
<evidence type="ECO:0000313" key="8">
    <source>
        <dbReference type="EMBL" id="CAI2378628.1"/>
    </source>
</evidence>
<keyword evidence="5" id="KW-0966">Cell projection</keyword>
<dbReference type="GO" id="GO:0005929">
    <property type="term" value="C:cilium"/>
    <property type="evidence" value="ECO:0007669"/>
    <property type="project" value="UniProtKB-SubCell"/>
</dbReference>
<evidence type="ECO:0000256" key="6">
    <source>
        <dbReference type="SAM" id="Coils"/>
    </source>
</evidence>
<protein>
    <recommendedName>
        <fullName evidence="7">Enkurin domain-containing protein</fullName>
    </recommendedName>
</protein>
<dbReference type="PANTHER" id="PTHR21490">
    <property type="entry name" value="ENKURIN-RELATED"/>
    <property type="match status" value="1"/>
</dbReference>
<evidence type="ECO:0000256" key="1">
    <source>
        <dbReference type="ARBA" id="ARBA00004138"/>
    </source>
</evidence>
<evidence type="ECO:0000256" key="4">
    <source>
        <dbReference type="ARBA" id="ARBA00023212"/>
    </source>
</evidence>
<dbReference type="AlphaFoldDB" id="A0AAD1XST0"/>
<keyword evidence="9" id="KW-1185">Reference proteome</keyword>
<feature type="coiled-coil region" evidence="6">
    <location>
        <begin position="222"/>
        <end position="249"/>
    </location>
</feature>
<dbReference type="GO" id="GO:0005881">
    <property type="term" value="C:cytoplasmic microtubule"/>
    <property type="evidence" value="ECO:0007669"/>
    <property type="project" value="TreeGrafter"/>
</dbReference>
<evidence type="ECO:0000259" key="7">
    <source>
        <dbReference type="PROSITE" id="PS51665"/>
    </source>
</evidence>
<accession>A0AAD1XST0</accession>
<dbReference type="InterPro" id="IPR052102">
    <property type="entry name" value="Enkurin_domain-protein"/>
</dbReference>
<proteinExistence type="predicted"/>
<dbReference type="PANTHER" id="PTHR21490:SF2">
    <property type="entry name" value="ENKURIN DOMAIN-CONTAINING PROTEIN 1"/>
    <property type="match status" value="1"/>
</dbReference>
<keyword evidence="3" id="KW-0963">Cytoplasm</keyword>
<evidence type="ECO:0000256" key="3">
    <source>
        <dbReference type="ARBA" id="ARBA00022490"/>
    </source>
</evidence>
<dbReference type="InterPro" id="IPR027012">
    <property type="entry name" value="Enkurin_dom"/>
</dbReference>
<dbReference type="PROSITE" id="PS51665">
    <property type="entry name" value="ENKURIN"/>
    <property type="match status" value="1"/>
</dbReference>
<evidence type="ECO:0000256" key="5">
    <source>
        <dbReference type="ARBA" id="ARBA00023273"/>
    </source>
</evidence>
<dbReference type="Proteomes" id="UP001295684">
    <property type="component" value="Unassembled WGS sequence"/>
</dbReference>
<comment type="caution">
    <text evidence="8">The sequence shown here is derived from an EMBL/GenBank/DDBJ whole genome shotgun (WGS) entry which is preliminary data.</text>
</comment>
<keyword evidence="4" id="KW-0206">Cytoskeleton</keyword>
<feature type="domain" description="Enkurin" evidence="7">
    <location>
        <begin position="162"/>
        <end position="254"/>
    </location>
</feature>
<sequence>MIQRPRARKTEVASLIAPSDGYRGTLARKGKKPINHIKQNSKKLVETQRQYKLKEKAGAEAKKQKKTVLKQFRGVSSRVYSYQHRPQTCHADRFAEPVDHSLDDENFNTDNIGFPEAPSKHMTIIQKNILKACEKKPAEEHRPQSAIPEYKSQGKVPSYLVKRKQEWKDEEEHKQKVAELKKAPPGTKLLPEAERLETLSQLENSKLEMINTLETLPISLRTMALRNKKIELENKLKETDAAIKLFSRKNVYVAA</sequence>
<organism evidence="8 9">
    <name type="scientific">Euplotes crassus</name>
    <dbReference type="NCBI Taxonomy" id="5936"/>
    <lineage>
        <taxon>Eukaryota</taxon>
        <taxon>Sar</taxon>
        <taxon>Alveolata</taxon>
        <taxon>Ciliophora</taxon>
        <taxon>Intramacronucleata</taxon>
        <taxon>Spirotrichea</taxon>
        <taxon>Hypotrichia</taxon>
        <taxon>Euplotida</taxon>
        <taxon>Euplotidae</taxon>
        <taxon>Moneuplotes</taxon>
    </lineage>
</organism>
<keyword evidence="6" id="KW-0175">Coiled coil</keyword>
<gene>
    <name evidence="8" type="ORF">ECRASSUSDP1_LOCUS20026</name>
</gene>
<evidence type="ECO:0000256" key="2">
    <source>
        <dbReference type="ARBA" id="ARBA00004245"/>
    </source>
</evidence>